<proteinExistence type="predicted"/>
<feature type="compositionally biased region" description="Basic and acidic residues" evidence="1">
    <location>
        <begin position="221"/>
        <end position="236"/>
    </location>
</feature>
<feature type="domain" description="Histidine phosphotransferase ChpT C-terminal" evidence="2">
    <location>
        <begin position="84"/>
        <end position="204"/>
    </location>
</feature>
<evidence type="ECO:0000256" key="1">
    <source>
        <dbReference type="SAM" id="MobiDB-lite"/>
    </source>
</evidence>
<dbReference type="EMBL" id="AP014704">
    <property type="protein sequence ID" value="BAQ48043.1"/>
    <property type="molecule type" value="Genomic_DNA"/>
</dbReference>
<feature type="region of interest" description="Disordered" evidence="1">
    <location>
        <begin position="212"/>
        <end position="236"/>
    </location>
</feature>
<keyword evidence="3" id="KW-0808">Transferase</keyword>
<dbReference type="Gene3D" id="3.30.565.10">
    <property type="entry name" value="Histidine kinase-like ATPase, C-terminal domain"/>
    <property type="match status" value="1"/>
</dbReference>
<protein>
    <submittedName>
        <fullName evidence="3">Histidine phosphotransferase</fullName>
    </submittedName>
</protein>
<reference evidence="4" key="2">
    <citation type="submission" date="2015-01" db="EMBL/GenBank/DDBJ databases">
        <title>Complete genome sequence of Methylobacterium aquaticum strain 22A.</title>
        <authorList>
            <person name="Tani A."/>
            <person name="Ogura Y."/>
            <person name="Hayashi T."/>
        </authorList>
    </citation>
    <scope>NUCLEOTIDE SEQUENCE [LARGE SCALE GENOMIC DNA]</scope>
    <source>
        <strain evidence="4">MA-22A</strain>
    </source>
</reference>
<evidence type="ECO:0000313" key="4">
    <source>
        <dbReference type="Proteomes" id="UP000061432"/>
    </source>
</evidence>
<evidence type="ECO:0000259" key="2">
    <source>
        <dbReference type="Pfam" id="PF10090"/>
    </source>
</evidence>
<dbReference type="KEGG" id="maqu:Maq22A_c25840"/>
<dbReference type="RefSeq" id="WP_060848871.1">
    <property type="nucleotide sequence ID" value="NZ_AP014704.1"/>
</dbReference>
<organism evidence="3 4">
    <name type="scientific">Methylobacterium aquaticum</name>
    <dbReference type="NCBI Taxonomy" id="270351"/>
    <lineage>
        <taxon>Bacteria</taxon>
        <taxon>Pseudomonadati</taxon>
        <taxon>Pseudomonadota</taxon>
        <taxon>Alphaproteobacteria</taxon>
        <taxon>Hyphomicrobiales</taxon>
        <taxon>Methylobacteriaceae</taxon>
        <taxon>Methylobacterium</taxon>
    </lineage>
</organism>
<dbReference type="InterPro" id="IPR018762">
    <property type="entry name" value="ChpT_C"/>
</dbReference>
<dbReference type="OrthoDB" id="9803702at2"/>
<dbReference type="GO" id="GO:0016740">
    <property type="term" value="F:transferase activity"/>
    <property type="evidence" value="ECO:0007669"/>
    <property type="project" value="UniProtKB-KW"/>
</dbReference>
<accession>A0A0C6FHL1</accession>
<dbReference type="Pfam" id="PF10090">
    <property type="entry name" value="HPTransfase"/>
    <property type="match status" value="1"/>
</dbReference>
<reference evidence="3 4" key="1">
    <citation type="journal article" date="2015" name="Genome Announc.">
        <title>Complete Genome Sequence of Methylobacterium aquaticum Strain 22A, Isolated from Racomitrium japonicum Moss.</title>
        <authorList>
            <person name="Tani A."/>
            <person name="Ogura Y."/>
            <person name="Hayashi T."/>
            <person name="Kimbara K."/>
        </authorList>
    </citation>
    <scope>NUCLEOTIDE SEQUENCE [LARGE SCALE GENOMIC DNA]</scope>
    <source>
        <strain evidence="3 4">MA-22A</strain>
    </source>
</reference>
<dbReference type="PATRIC" id="fig|270351.10.peg.4954"/>
<dbReference type="Gene3D" id="1.10.287.130">
    <property type="match status" value="1"/>
</dbReference>
<dbReference type="AlphaFoldDB" id="A0A0C6FHL1"/>
<dbReference type="NCBIfam" id="NF046018">
    <property type="entry name" value="HisPtaseChptBrucRhz"/>
    <property type="match status" value="1"/>
</dbReference>
<dbReference type="InterPro" id="IPR036890">
    <property type="entry name" value="HATPase_C_sf"/>
</dbReference>
<name>A0A0C6FHL1_9HYPH</name>
<sequence>MTTVTLDALDLSALLCSRVCHDVISPVGAIVNGLEVLEDEDSAEMRDFALDLIRKSARQASARLQFARIAFGAAGSAGASIDLADAENVARGMFGDEKTKLTWSAPRALFPKNKVKLVLNLVVIAVTAIPRGGVIDVSITGEGDAPVFVLTAKGAYARIPPHVEKLIAGTPESGTVDAHAIQPFYAGLVARAAEMDVRFSIEGDTVTIRAEPAAAPAGDVEDVRDSDDHQDGGNGI</sequence>
<dbReference type="Proteomes" id="UP000061432">
    <property type="component" value="Chromosome"/>
</dbReference>
<gene>
    <name evidence="3" type="ORF">Maq22A_c25840</name>
</gene>
<evidence type="ECO:0000313" key="3">
    <source>
        <dbReference type="EMBL" id="BAQ48043.1"/>
    </source>
</evidence>
<dbReference type="STRING" id="270351.Maq22A_c25840"/>